<accession>A0A369V7L3</accession>
<dbReference type="InterPro" id="IPR002734">
    <property type="entry name" value="RibDG_C"/>
</dbReference>
<gene>
    <name evidence="2" type="ORF">DVZ84_14220</name>
</gene>
<proteinExistence type="predicted"/>
<evidence type="ECO:0000259" key="1">
    <source>
        <dbReference type="Pfam" id="PF01872"/>
    </source>
</evidence>
<evidence type="ECO:0000313" key="2">
    <source>
        <dbReference type="EMBL" id="RDD88493.1"/>
    </source>
</evidence>
<dbReference type="EMBL" id="QQBH01000007">
    <property type="protein sequence ID" value="RDD88493.1"/>
    <property type="molecule type" value="Genomic_DNA"/>
</dbReference>
<dbReference type="RefSeq" id="WP_114529158.1">
    <property type="nucleotide sequence ID" value="NZ_QQBH01000007.1"/>
</dbReference>
<dbReference type="STRING" id="146923.Spa2297_22490"/>
<dbReference type="SUPFAM" id="SSF53597">
    <property type="entry name" value="Dihydrofolate reductase-like"/>
    <property type="match status" value="1"/>
</dbReference>
<protein>
    <submittedName>
        <fullName evidence="2">Dihydrofolate reductase</fullName>
    </submittedName>
</protein>
<feature type="domain" description="Bacterial bifunctional deaminase-reductase C-terminal" evidence="1">
    <location>
        <begin position="4"/>
        <end position="179"/>
    </location>
</feature>
<dbReference type="InterPro" id="IPR024072">
    <property type="entry name" value="DHFR-like_dom_sf"/>
</dbReference>
<dbReference type="AlphaFoldDB" id="A0A369V7L3"/>
<dbReference type="GO" id="GO:0009231">
    <property type="term" value="P:riboflavin biosynthetic process"/>
    <property type="evidence" value="ECO:0007669"/>
    <property type="project" value="InterPro"/>
</dbReference>
<dbReference type="Gene3D" id="3.40.430.10">
    <property type="entry name" value="Dihydrofolate Reductase, subunit A"/>
    <property type="match status" value="1"/>
</dbReference>
<dbReference type="OrthoDB" id="7342392at2"/>
<comment type="caution">
    <text evidence="2">The sequence shown here is derived from an EMBL/GenBank/DDBJ whole genome shotgun (WGS) entry which is preliminary data.</text>
</comment>
<organism evidence="2 3">
    <name type="scientific">Streptomyces parvulus</name>
    <dbReference type="NCBI Taxonomy" id="146923"/>
    <lineage>
        <taxon>Bacteria</taxon>
        <taxon>Bacillati</taxon>
        <taxon>Actinomycetota</taxon>
        <taxon>Actinomycetes</taxon>
        <taxon>Kitasatosporales</taxon>
        <taxon>Streptomycetaceae</taxon>
        <taxon>Streptomyces</taxon>
    </lineage>
</organism>
<dbReference type="Proteomes" id="UP000253742">
    <property type="component" value="Unassembled WGS sequence"/>
</dbReference>
<evidence type="ECO:0000313" key="3">
    <source>
        <dbReference type="Proteomes" id="UP000253742"/>
    </source>
</evidence>
<name>A0A369V7L3_9ACTN</name>
<sequence length="185" mass="20676">MRTLAITENITVDGSVEMLTDWFDPQAQADMTDVLEESHRQDDNADALLVGRRTFEDFRGYWPRQTDDPTGITAYLNQVQKYVVSTTLTDPMWDNSTILSGDPAEEVRALKAQEGGKDIVLTGSIRLAHTLIAAGLVDEYRLFVYPVVQGGGRRLFPDGFEIPRLTLAEAKPFRNGIVLTRYVPA</sequence>
<dbReference type="PANTHER" id="PTHR38011">
    <property type="entry name" value="DIHYDROFOLATE REDUCTASE FAMILY PROTEIN (AFU_ORTHOLOGUE AFUA_8G06820)"/>
    <property type="match status" value="1"/>
</dbReference>
<dbReference type="GO" id="GO:0008703">
    <property type="term" value="F:5-amino-6-(5-phosphoribosylamino)uracil reductase activity"/>
    <property type="evidence" value="ECO:0007669"/>
    <property type="project" value="InterPro"/>
</dbReference>
<dbReference type="Pfam" id="PF01872">
    <property type="entry name" value="RibD_C"/>
    <property type="match status" value="1"/>
</dbReference>
<reference evidence="2 3" key="1">
    <citation type="submission" date="2018-07" db="EMBL/GenBank/DDBJ databases">
        <title>Genome guided investigation of antibiotics producing actinomycetales strain isolated from a Macau mangrove ecosystem.</title>
        <authorList>
            <person name="Hu D."/>
        </authorList>
    </citation>
    <scope>NUCLEOTIDE SEQUENCE [LARGE SCALE GENOMIC DNA]</scope>
    <source>
        <strain evidence="2 3">2297</strain>
    </source>
</reference>
<dbReference type="InterPro" id="IPR050765">
    <property type="entry name" value="Riboflavin_Biosynth_HTPR"/>
</dbReference>
<dbReference type="PANTHER" id="PTHR38011:SF11">
    <property type="entry name" value="2,5-DIAMINO-6-RIBOSYLAMINO-4(3H)-PYRIMIDINONE 5'-PHOSPHATE REDUCTASE"/>
    <property type="match status" value="1"/>
</dbReference>